<name>A0A922HJG1_DERFA</name>
<comment type="caution">
    <text evidence="2">The sequence shown here is derived from an EMBL/GenBank/DDBJ whole genome shotgun (WGS) entry which is preliminary data.</text>
</comment>
<sequence>MVIDNMNFYYQSQLFYATNFYLVSVQTNLQFMGQTALVYHRHSSTNLQMKWNENKKKPSSSSSSSSSPMAAIHQ</sequence>
<proteinExistence type="predicted"/>
<dbReference type="EMBL" id="ASGP02000008">
    <property type="protein sequence ID" value="KAH9494046.1"/>
    <property type="molecule type" value="Genomic_DNA"/>
</dbReference>
<reference evidence="2" key="2">
    <citation type="journal article" date="2022" name="Res Sq">
        <title>Comparative Genomics Reveals Insights into the Divergent Evolution of Astigmatic Mites and Household Pest Adaptations.</title>
        <authorList>
            <person name="Xiong Q."/>
            <person name="Wan A.T.-Y."/>
            <person name="Liu X.-Y."/>
            <person name="Fung C.S.-H."/>
            <person name="Xiao X."/>
            <person name="Malainual N."/>
            <person name="Hou J."/>
            <person name="Wang L."/>
            <person name="Wang M."/>
            <person name="Yang K."/>
            <person name="Cui Y."/>
            <person name="Leung E."/>
            <person name="Nong W."/>
            <person name="Shin S.-K."/>
            <person name="Au S."/>
            <person name="Jeong K.Y."/>
            <person name="Chew F.T."/>
            <person name="Hui J."/>
            <person name="Leung T.F."/>
            <person name="Tungtrongchitr A."/>
            <person name="Zhong N."/>
            <person name="Liu Z."/>
            <person name="Tsui S."/>
        </authorList>
    </citation>
    <scope>NUCLEOTIDE SEQUENCE</scope>
    <source>
        <strain evidence="2">Derf</strain>
        <tissue evidence="2">Whole organism</tissue>
    </source>
</reference>
<accession>A0A922HJG1</accession>
<dbReference type="Proteomes" id="UP000790347">
    <property type="component" value="Unassembled WGS sequence"/>
</dbReference>
<evidence type="ECO:0000313" key="2">
    <source>
        <dbReference type="EMBL" id="KAH9494046.1"/>
    </source>
</evidence>
<evidence type="ECO:0000313" key="3">
    <source>
        <dbReference type="Proteomes" id="UP000790347"/>
    </source>
</evidence>
<protein>
    <submittedName>
        <fullName evidence="2">Uncharacterized protein</fullName>
    </submittedName>
</protein>
<gene>
    <name evidence="2" type="ORF">DERF_014763</name>
</gene>
<keyword evidence="3" id="KW-1185">Reference proteome</keyword>
<dbReference type="AlphaFoldDB" id="A0A922HJG1"/>
<feature type="region of interest" description="Disordered" evidence="1">
    <location>
        <begin position="49"/>
        <end position="74"/>
    </location>
</feature>
<evidence type="ECO:0000256" key="1">
    <source>
        <dbReference type="SAM" id="MobiDB-lite"/>
    </source>
</evidence>
<reference evidence="2" key="1">
    <citation type="submission" date="2013-05" db="EMBL/GenBank/DDBJ databases">
        <authorList>
            <person name="Yim A.K.Y."/>
            <person name="Chan T.F."/>
            <person name="Ji K.M."/>
            <person name="Liu X.Y."/>
            <person name="Zhou J.W."/>
            <person name="Li R.Q."/>
            <person name="Yang K.Y."/>
            <person name="Li J."/>
            <person name="Li M."/>
            <person name="Law P.T.W."/>
            <person name="Wu Y.L."/>
            <person name="Cai Z.L."/>
            <person name="Qin H."/>
            <person name="Bao Y."/>
            <person name="Leung R.K.K."/>
            <person name="Ng P.K.S."/>
            <person name="Zou J."/>
            <person name="Zhong X.J."/>
            <person name="Ran P.X."/>
            <person name="Zhong N.S."/>
            <person name="Liu Z.G."/>
            <person name="Tsui S.K.W."/>
        </authorList>
    </citation>
    <scope>NUCLEOTIDE SEQUENCE</scope>
    <source>
        <strain evidence="2">Derf</strain>
        <tissue evidence="2">Whole organism</tissue>
    </source>
</reference>
<organism evidence="2 3">
    <name type="scientific">Dermatophagoides farinae</name>
    <name type="common">American house dust mite</name>
    <dbReference type="NCBI Taxonomy" id="6954"/>
    <lineage>
        <taxon>Eukaryota</taxon>
        <taxon>Metazoa</taxon>
        <taxon>Ecdysozoa</taxon>
        <taxon>Arthropoda</taxon>
        <taxon>Chelicerata</taxon>
        <taxon>Arachnida</taxon>
        <taxon>Acari</taxon>
        <taxon>Acariformes</taxon>
        <taxon>Sarcoptiformes</taxon>
        <taxon>Astigmata</taxon>
        <taxon>Psoroptidia</taxon>
        <taxon>Analgoidea</taxon>
        <taxon>Pyroglyphidae</taxon>
        <taxon>Dermatophagoidinae</taxon>
        <taxon>Dermatophagoides</taxon>
    </lineage>
</organism>